<reference evidence="7 8" key="1">
    <citation type="submission" date="2020-08" db="EMBL/GenBank/DDBJ databases">
        <title>Sequencing the genomes of 1000 actinobacteria strains.</title>
        <authorList>
            <person name="Klenk H.-P."/>
        </authorList>
    </citation>
    <scope>NUCLEOTIDE SEQUENCE [LARGE SCALE GENOMIC DNA]</scope>
    <source>
        <strain evidence="7 8">DSM 45582</strain>
    </source>
</reference>
<protein>
    <recommendedName>
        <fullName evidence="3">isochorismate synthase</fullName>
        <ecNumber evidence="3">5.4.4.2</ecNumber>
    </recommendedName>
    <alternativeName>
        <fullName evidence="5">Isochorismate mutase</fullName>
    </alternativeName>
</protein>
<dbReference type="EMBL" id="JACHIV010000001">
    <property type="protein sequence ID" value="MBB5069761.1"/>
    <property type="molecule type" value="Genomic_DNA"/>
</dbReference>
<dbReference type="EC" id="5.4.4.2" evidence="3"/>
<evidence type="ECO:0000313" key="7">
    <source>
        <dbReference type="EMBL" id="MBB5069761.1"/>
    </source>
</evidence>
<organism evidence="7 8">
    <name type="scientific">Saccharopolyspora gloriosae</name>
    <dbReference type="NCBI Taxonomy" id="455344"/>
    <lineage>
        <taxon>Bacteria</taxon>
        <taxon>Bacillati</taxon>
        <taxon>Actinomycetota</taxon>
        <taxon>Actinomycetes</taxon>
        <taxon>Pseudonocardiales</taxon>
        <taxon>Pseudonocardiaceae</taxon>
        <taxon>Saccharopolyspora</taxon>
    </lineage>
</organism>
<evidence type="ECO:0000256" key="3">
    <source>
        <dbReference type="ARBA" id="ARBA00012824"/>
    </source>
</evidence>
<feature type="domain" description="Chorismate-utilising enzyme C-terminal" evidence="6">
    <location>
        <begin position="134"/>
        <end position="404"/>
    </location>
</feature>
<dbReference type="NCBIfam" id="TIGR00543">
    <property type="entry name" value="isochor_syn"/>
    <property type="match status" value="1"/>
</dbReference>
<dbReference type="RefSeq" id="WP_184479400.1">
    <property type="nucleotide sequence ID" value="NZ_JACHIV010000001.1"/>
</dbReference>
<proteinExistence type="inferred from homology"/>
<dbReference type="Gene3D" id="3.60.120.10">
    <property type="entry name" value="Anthranilate synthase"/>
    <property type="match status" value="1"/>
</dbReference>
<dbReference type="AlphaFoldDB" id="A0A840NFK6"/>
<evidence type="ECO:0000256" key="5">
    <source>
        <dbReference type="ARBA" id="ARBA00041564"/>
    </source>
</evidence>
<dbReference type="GO" id="GO:0009697">
    <property type="term" value="P:salicylic acid biosynthetic process"/>
    <property type="evidence" value="ECO:0007669"/>
    <property type="project" value="TreeGrafter"/>
</dbReference>
<accession>A0A840NFK6</accession>
<dbReference type="GO" id="GO:0008909">
    <property type="term" value="F:isochorismate synthase activity"/>
    <property type="evidence" value="ECO:0007669"/>
    <property type="project" value="UniProtKB-EC"/>
</dbReference>
<keyword evidence="8" id="KW-1185">Reference proteome</keyword>
<dbReference type="Proteomes" id="UP000580474">
    <property type="component" value="Unassembled WGS sequence"/>
</dbReference>
<name>A0A840NFK6_9PSEU</name>
<comment type="catalytic activity">
    <reaction evidence="1">
        <text>chorismate = isochorismate</text>
        <dbReference type="Rhea" id="RHEA:18985"/>
        <dbReference type="ChEBI" id="CHEBI:29748"/>
        <dbReference type="ChEBI" id="CHEBI:29780"/>
        <dbReference type="EC" id="5.4.4.2"/>
    </reaction>
</comment>
<dbReference type="PANTHER" id="PTHR42839:SF2">
    <property type="entry name" value="ISOCHORISMATE SYNTHASE ENTC"/>
    <property type="match status" value="1"/>
</dbReference>
<dbReference type="InterPro" id="IPR005801">
    <property type="entry name" value="ADC_synthase"/>
</dbReference>
<comment type="caution">
    <text evidence="7">The sequence shown here is derived from an EMBL/GenBank/DDBJ whole genome shotgun (WGS) entry which is preliminary data.</text>
</comment>
<evidence type="ECO:0000313" key="8">
    <source>
        <dbReference type="Proteomes" id="UP000580474"/>
    </source>
</evidence>
<dbReference type="InterPro" id="IPR004561">
    <property type="entry name" value="IsoChor_synthase"/>
</dbReference>
<evidence type="ECO:0000256" key="2">
    <source>
        <dbReference type="ARBA" id="ARBA00005297"/>
    </source>
</evidence>
<evidence type="ECO:0000256" key="4">
    <source>
        <dbReference type="ARBA" id="ARBA00023235"/>
    </source>
</evidence>
<gene>
    <name evidence="7" type="ORF">BJ969_002849</name>
</gene>
<keyword evidence="4 7" id="KW-0413">Isomerase</keyword>
<dbReference type="SUPFAM" id="SSF56322">
    <property type="entry name" value="ADC synthase"/>
    <property type="match status" value="1"/>
</dbReference>
<dbReference type="Pfam" id="PF00425">
    <property type="entry name" value="Chorismate_bind"/>
    <property type="match status" value="1"/>
</dbReference>
<dbReference type="NCBIfam" id="NF005380">
    <property type="entry name" value="PRK06923.1"/>
    <property type="match status" value="1"/>
</dbReference>
<evidence type="ECO:0000256" key="1">
    <source>
        <dbReference type="ARBA" id="ARBA00000799"/>
    </source>
</evidence>
<dbReference type="PANTHER" id="PTHR42839">
    <property type="entry name" value="ISOCHORISMATE SYNTHASE ENTC"/>
    <property type="match status" value="1"/>
</dbReference>
<sequence>MTTDSDTTLRGGSDDLGERLSPAELLAGYRAGSSFFFASPRGSMLARGVDAVVPKTCSGGRRRLPERVAEFLRHAEEFGRVNPMVVGAVPFGENLPAHLVLPSETRRAEPLTAPETPPDPPRLDYRLKQVPAPAEYERAVERVLKRLRDGEMSKVVLARSLELTTSEPIDPGVMLRNLAGADPGGYTYAVDLPSRGEDGSRDAFGPRPALGRTLLGASPELLVSRDGVRVRANPLAGSRPRSDDPVEDRRRADELLHSGKDLREHAAVVEAVVAALRPLCRDLVVPERPSVVHTAAMWHLSTDITGELADPDTSSLQLAVAMHPTPAVCGTPPQDARVAIAEAEPFERGFYTGMVGWCDASGDGEWVVTIRCAEIEDTSLRLYAGAGIVEGSEPADELAETSAKFRTALSAMGWSDAL</sequence>
<evidence type="ECO:0000259" key="6">
    <source>
        <dbReference type="Pfam" id="PF00425"/>
    </source>
</evidence>
<comment type="similarity">
    <text evidence="2">Belongs to the isochorismate synthase family.</text>
</comment>
<dbReference type="InterPro" id="IPR015890">
    <property type="entry name" value="Chorismate_C"/>
</dbReference>